<dbReference type="PROSITE" id="PS00922">
    <property type="entry name" value="TRANSGLYCOSYLASE"/>
    <property type="match status" value="1"/>
</dbReference>
<dbReference type="GO" id="GO:0016020">
    <property type="term" value="C:membrane"/>
    <property type="evidence" value="ECO:0007669"/>
    <property type="project" value="InterPro"/>
</dbReference>
<evidence type="ECO:0000256" key="3">
    <source>
        <dbReference type="SAM" id="MobiDB-lite"/>
    </source>
</evidence>
<dbReference type="SUPFAM" id="SSF53955">
    <property type="entry name" value="Lysozyme-like"/>
    <property type="match status" value="1"/>
</dbReference>
<comment type="similarity">
    <text evidence="1">Belongs to the transglycosylase Slt family.</text>
</comment>
<gene>
    <name evidence="7" type="ORF">TAF16_0022</name>
</gene>
<sequence length="2312" mass="262518">MQNHLFDRLNLSGLAGSNPNEYEKIFNSIAELSNKTALSVAKDIDKQISKYDMLGNQIDQVIQKQRKFTQQKTITQNKAEGIARYSDLQQRVEEIKKSATDLSKVTIDTKKDIKDIEKATISYKDSLGRLVQEKYKLIETDKKIDNGNGLQTVKEWELVSRKVTDNIEEQKKQQQSIQDTIAKTIKQREEENRLWNQNQAKAINKNLEDEYKNNLKINEAIQQRKEKLQSLLREVANKGYLSTNELREVGSGLFKSNSLEDLDKYERKLDILIEKQKELKRQANLGTQVSKVSSTLFDFGRQDDLKQFMSQFHDGEIKIIKFKDGLQDGKNRLVEFNVQVQKGKKDVEEYKYYFDELTGAIYRNNAALKNNSNNQLGLAEQLGIAFERTFVWATAMTGFYGVIRLIQSMTQEILLVDNAMTELKRVMDATPDQYNKMLQQSIQLSQELGNNVYDVLKSLNEAARSFEDLSQEDLLEVTKTATIASNVSDLSAEEAMQSLIGTMNAFNIAATDSIQIVDKMNEVDNNFSVSTRQLSESLSRSASVAKVYGATLDDVIAHTTAIASVTMESGEVIGRALKTIYSRITTMDQAKDVLDSVGISIYDMQGQVRPVTEILESLAQKWNSLSNEQKQNIGVILAGREHLTRLVALLENYDTAIKATETSLNSQGSAFKENQKYQESLEARINKLKNIFTELSIAIGDAVLTDSFIGVVEGLKGLAEIGVKISNSFGVLPIVFGAVYTSAVLLNKNFKDFVTSAKGIKRVKTNVIESFNSAINNTSNYLRTTKAEIASTTVGMSAMQKATTSAKIAWRGLGASVRGFLAATGIGLAFVAVGYGIEKLISSISEYNQKQKQIKQEATQLASTYASNEDKIQSLADKYEKLSNEVSKGLRPDNDKEYLKVQQELYNLLPTLADRVDKNGQAHLRSANAVRQELDSLKELAHLKSQKFVDNFDKNIDNVKSKIDDLKQQINDLQNPPMTAVDWKAGIPKQMTNDDRIQIAINQREINAQIEQAIGLYKQYADAYADTLGVKKQLNEEDRKYIQTLIEENKANLLSKQGSKEVIKQIENTVGKIGDVRKVIGNLFSTDKILNFSYEQVNALVALSSAIEKGNVNWDKWKDKLNKTFKDSELVNSVIARLKGSYNELTDAVNENTVAFGENGLQIKVVTDEGEEFVNVYDNLNKKYQETSDKMAVLNKLMEDMAEGKQITAAEAMELISKVNELADAITIENGQVVVNIKRVEEMRKANKKAYFDIIESIKQGLIAQTTATISKLKLFSSEIRGLKNIEEAHRLVGEAIDKLNEKIYNARSIQEAMGYEKQKRELESYGEELDKLANMEKIQQEALNQVGTSFEENAKKQDKANKSTEQSIYVADKYKQALEKVNTELEKINAIKSKFPQHSKEYQKALKQEIELLKQQKKIYENQAKDLQNQIKSGKIQQTGIITQKSTSNSVYTGQYADIINKAAKTYGIDPFLIAAVIKQESNFNPRAKSHAGAEGLMQLTPTTAKELGVTNPYDPSQNIMGGAKYLAQQLQRFGGNIEKALAAYNAGAGNVLKYGGIPPFKETQNYVKKVSQYYSQYSKTGTIDTSDVSRQKAEAQQAIDEAKSQLLQIQGEIANIDAEIARVEVELINAQLAGFEYNKSNYDKIVESSEASLYKYKQTSAEYRKELERQRNAMANKAKENEKEIKFLQDLIKNGNLSAIALDEMKNKLHELQIEQKQTTAKTLELNKAIIDQVLLGYDNSQMRYDQFIEKSQIQLGRLTQGSEEYRTELEKQRETLRKKNEEQIKEQKYLQYAIRNFELAPEVVEEYKNKIHELGIEIEKTTDEQKKLGDAIAEDWIMQFKNQIDDVDYKIDISKSISIFYDEKSEEYNKEIEKQNALLEKRAKLLNEERQKILELMATEDLSVEKKKELAEAYENLSVEYLDTYNQIKQNSINLLESQEEKVIESIEKQKETTEKYYDSLIEAQQERLRLLDEEYEKEDRLQKLREINDEIQKVKNDKRFSYITAEGQEILTYDKARVTELEKERDELLKQYQREDIKKAIQDEIDQLEKAKREKIEILDKEIKATRQRYDELINTEKQKWVDLIKSVQNGTLTFDALMNSWYGSSFVSLKQYSINVQEEINKIKAAFESLAQKQIPNMPQNPNTSNQLSSQSPVYTNPDLSNAEKVKSTNGHYYYKMTNTDGTTSWVIDTSVQEKLKEGYTLQQYHDGGIVGGAKTKIQSLANKLFNEKLKPNETIVKSLVGELQIPPRNLPNIVHNIGNLVNSLIPKTPVVTTSGDTIHLHNVTIKADNPQQLFKELDLYIRMNRK</sequence>
<dbReference type="InterPro" id="IPR000189">
    <property type="entry name" value="Transglyc_AS"/>
</dbReference>
<feature type="domain" description="Transglycosylase SLT" evidence="5">
    <location>
        <begin position="1460"/>
        <end position="1568"/>
    </location>
</feature>
<keyword evidence="4" id="KW-0812">Transmembrane</keyword>
<feature type="coiled-coil region" evidence="2">
    <location>
        <begin position="1283"/>
        <end position="1336"/>
    </location>
</feature>
<feature type="coiled-coil region" evidence="2">
    <location>
        <begin position="1872"/>
        <end position="1899"/>
    </location>
</feature>
<dbReference type="Pfam" id="PF01464">
    <property type="entry name" value="SLT"/>
    <property type="match status" value="1"/>
</dbReference>
<dbReference type="PATRIC" id="fig|33934.7.peg.1511"/>
<evidence type="ECO:0000313" key="8">
    <source>
        <dbReference type="Proteomes" id="UP000078336"/>
    </source>
</evidence>
<feature type="coiled-coil region" evidence="2">
    <location>
        <begin position="1765"/>
        <end position="1827"/>
    </location>
</feature>
<keyword evidence="4" id="KW-1133">Transmembrane helix</keyword>
<keyword evidence="8" id="KW-1185">Reference proteome</keyword>
<feature type="region of interest" description="Disordered" evidence="3">
    <location>
        <begin position="2140"/>
        <end position="2159"/>
    </location>
</feature>
<dbReference type="EMBL" id="LUCQ01000001">
    <property type="protein sequence ID" value="OAO83368.1"/>
    <property type="molecule type" value="Genomic_DNA"/>
</dbReference>
<dbReference type="Gene3D" id="1.10.530.10">
    <property type="match status" value="1"/>
</dbReference>
<dbReference type="Pfam" id="PF10145">
    <property type="entry name" value="PhageMin_Tail"/>
    <property type="match status" value="1"/>
</dbReference>
<evidence type="ECO:0000256" key="2">
    <source>
        <dbReference type="SAM" id="Coils"/>
    </source>
</evidence>
<feature type="coiled-coil region" evidence="2">
    <location>
        <begin position="1587"/>
        <end position="1635"/>
    </location>
</feature>
<comment type="caution">
    <text evidence="7">The sequence shown here is derived from an EMBL/GenBank/DDBJ whole genome shotgun (WGS) entry which is preliminary data.</text>
</comment>
<dbReference type="GO" id="GO:0000270">
    <property type="term" value="P:peptidoglycan metabolic process"/>
    <property type="evidence" value="ECO:0007669"/>
    <property type="project" value="InterPro"/>
</dbReference>
<dbReference type="Proteomes" id="UP000078336">
    <property type="component" value="Unassembled WGS sequence"/>
</dbReference>
<evidence type="ECO:0008006" key="9">
    <source>
        <dbReference type="Google" id="ProtNLM"/>
    </source>
</evidence>
<feature type="coiled-coil region" evidence="2">
    <location>
        <begin position="204"/>
        <end position="282"/>
    </location>
</feature>
<name>A0A178TPA5_9BACL</name>
<evidence type="ECO:0000259" key="5">
    <source>
        <dbReference type="Pfam" id="PF01464"/>
    </source>
</evidence>
<protein>
    <recommendedName>
        <fullName evidence="9">Phage tail tape measure protein</fullName>
    </recommendedName>
</protein>
<accession>A0A178TPA5</accession>
<feature type="domain" description="Phage tail tape measure protein" evidence="6">
    <location>
        <begin position="440"/>
        <end position="638"/>
    </location>
</feature>
<evidence type="ECO:0000256" key="1">
    <source>
        <dbReference type="ARBA" id="ARBA00007734"/>
    </source>
</evidence>
<dbReference type="InterPro" id="IPR023346">
    <property type="entry name" value="Lysozyme-like_dom_sf"/>
</dbReference>
<proteinExistence type="inferred from homology"/>
<feature type="transmembrane region" description="Helical" evidence="4">
    <location>
        <begin position="817"/>
        <end position="837"/>
    </location>
</feature>
<evidence type="ECO:0000313" key="7">
    <source>
        <dbReference type="EMBL" id="OAO83368.1"/>
    </source>
</evidence>
<dbReference type="PANTHER" id="PTHR37423">
    <property type="entry name" value="SOLUBLE LYTIC MUREIN TRANSGLYCOSYLASE-RELATED"/>
    <property type="match status" value="1"/>
</dbReference>
<dbReference type="PANTHER" id="PTHR37423:SF2">
    <property type="entry name" value="MEMBRANE-BOUND LYTIC MUREIN TRANSGLYCOSYLASE C"/>
    <property type="match status" value="1"/>
</dbReference>
<feature type="coiled-coil region" evidence="2">
    <location>
        <begin position="949"/>
        <end position="976"/>
    </location>
</feature>
<dbReference type="RefSeq" id="WP_269194763.1">
    <property type="nucleotide sequence ID" value="NZ_LUCQ01000001.1"/>
</dbReference>
<dbReference type="InterPro" id="IPR010090">
    <property type="entry name" value="Phage_tape_meas"/>
</dbReference>
<feature type="coiled-coil region" evidence="2">
    <location>
        <begin position="1965"/>
        <end position="2080"/>
    </location>
</feature>
<feature type="transmembrane region" description="Helical" evidence="4">
    <location>
        <begin position="728"/>
        <end position="746"/>
    </location>
</feature>
<keyword evidence="2" id="KW-0175">Coiled coil</keyword>
<reference evidence="7 8" key="1">
    <citation type="submission" date="2016-03" db="EMBL/GenBank/DDBJ databases">
        <title>Spore heat resistance.</title>
        <authorList>
            <person name="Boekhorst J."/>
            <person name="Berendsen E.M."/>
            <person name="Wells-Bennik M.H."/>
            <person name="Kuipers O.P."/>
        </authorList>
    </citation>
    <scope>NUCLEOTIDE SEQUENCE [LARGE SCALE GENOMIC DNA]</scope>
    <source>
        <strain evidence="7 8">AF16</strain>
    </source>
</reference>
<evidence type="ECO:0000256" key="4">
    <source>
        <dbReference type="SAM" id="Phobius"/>
    </source>
</evidence>
<dbReference type="NCBIfam" id="TIGR01760">
    <property type="entry name" value="tape_meas_TP901"/>
    <property type="match status" value="1"/>
</dbReference>
<dbReference type="GO" id="GO:0008933">
    <property type="term" value="F:peptidoglycan lytic transglycosylase activity"/>
    <property type="evidence" value="ECO:0007669"/>
    <property type="project" value="InterPro"/>
</dbReference>
<dbReference type="InterPro" id="IPR008258">
    <property type="entry name" value="Transglycosylase_SLT_dom_1"/>
</dbReference>
<dbReference type="CDD" id="cd00254">
    <property type="entry name" value="LT-like"/>
    <property type="match status" value="1"/>
</dbReference>
<evidence type="ECO:0000259" key="6">
    <source>
        <dbReference type="Pfam" id="PF10145"/>
    </source>
</evidence>
<keyword evidence="4" id="KW-0472">Membrane</keyword>
<feature type="coiled-coil region" evidence="2">
    <location>
        <begin position="837"/>
        <end position="885"/>
    </location>
</feature>
<organism evidence="7 8">
    <name type="scientific">Anoxybacillus flavithermus</name>
    <dbReference type="NCBI Taxonomy" id="33934"/>
    <lineage>
        <taxon>Bacteria</taxon>
        <taxon>Bacillati</taxon>
        <taxon>Bacillota</taxon>
        <taxon>Bacilli</taxon>
        <taxon>Bacillales</taxon>
        <taxon>Anoxybacillaceae</taxon>
        <taxon>Anoxybacillus</taxon>
    </lineage>
</organism>
<feature type="coiled-coil region" evidence="2">
    <location>
        <begin position="1662"/>
        <end position="1729"/>
    </location>
</feature>
<feature type="coiled-coil region" evidence="2">
    <location>
        <begin position="1372"/>
        <end position="1438"/>
    </location>
</feature>